<gene>
    <name evidence="2" type="ORF">GCM10007301_05750</name>
</gene>
<dbReference type="Gene3D" id="3.90.550.10">
    <property type="entry name" value="Spore Coat Polysaccharide Biosynthesis Protein SpsA, Chain A"/>
    <property type="match status" value="1"/>
</dbReference>
<keyword evidence="3" id="KW-1185">Reference proteome</keyword>
<evidence type="ECO:0000313" key="2">
    <source>
        <dbReference type="EMBL" id="GGF49367.1"/>
    </source>
</evidence>
<dbReference type="Proteomes" id="UP000606044">
    <property type="component" value="Unassembled WGS sequence"/>
</dbReference>
<dbReference type="PANTHER" id="PTHR47183">
    <property type="entry name" value="GLUCOSE-1-PHOSPHATE CYTIDYLYLTRANSFERASE-RELATED"/>
    <property type="match status" value="1"/>
</dbReference>
<keyword evidence="2" id="KW-0548">Nucleotidyltransferase</keyword>
<dbReference type="PANTHER" id="PTHR47183:SF1">
    <property type="entry name" value="GLUCOSE-1-PHOSPHATE CYTIDYLYLTRANSFERASE"/>
    <property type="match status" value="1"/>
</dbReference>
<proteinExistence type="predicted"/>
<feature type="domain" description="Nucleotidyl transferase" evidence="1">
    <location>
        <begin position="2"/>
        <end position="211"/>
    </location>
</feature>
<sequence length="257" mass="28834">MKVVILAGGRGSRLTEETTIRPKPLVEIGDKPIIWHIMSIFAHHGFNEFIVCAGYKGYQIKEYFANLVLHHSDVTVDLGRNLVHYHQSDKPNWRVSVIDTGLDTMTGGRLKRIRPYLTPGEPFLMTYGDGVADVDVAQEVAFHKEHGLKATMCAVAPPGRFGSANIEGNRVASFVEKPTAGTQRINGGFFVLEHSVLDLIEGDETVWEAEPLETLVMQGQLAAYPHDGFWRPMDTLRERIQLDELWNSGRAPWKVWA</sequence>
<protein>
    <submittedName>
        <fullName evidence="2">Glucose-1-phosphate cytidylyltransferase</fullName>
    </submittedName>
</protein>
<dbReference type="InterPro" id="IPR005835">
    <property type="entry name" value="NTP_transferase_dom"/>
</dbReference>
<dbReference type="GO" id="GO:0009243">
    <property type="term" value="P:O antigen biosynthetic process"/>
    <property type="evidence" value="ECO:0007669"/>
    <property type="project" value="InterPro"/>
</dbReference>
<dbReference type="SUPFAM" id="SSF53448">
    <property type="entry name" value="Nucleotide-diphospho-sugar transferases"/>
    <property type="match status" value="1"/>
</dbReference>
<reference evidence="2" key="1">
    <citation type="journal article" date="2014" name="Int. J. Syst. Evol. Microbiol.">
        <title>Complete genome sequence of Corynebacterium casei LMG S-19264T (=DSM 44701T), isolated from a smear-ripened cheese.</title>
        <authorList>
            <consortium name="US DOE Joint Genome Institute (JGI-PGF)"/>
            <person name="Walter F."/>
            <person name="Albersmeier A."/>
            <person name="Kalinowski J."/>
            <person name="Ruckert C."/>
        </authorList>
    </citation>
    <scope>NUCLEOTIDE SEQUENCE</scope>
    <source>
        <strain evidence="2">CCM 7897</strain>
    </source>
</reference>
<dbReference type="InterPro" id="IPR029044">
    <property type="entry name" value="Nucleotide-diphossugar_trans"/>
</dbReference>
<dbReference type="CDD" id="cd02524">
    <property type="entry name" value="G1P_cytidylyltransferase"/>
    <property type="match status" value="1"/>
</dbReference>
<dbReference type="NCBIfam" id="TIGR02623">
    <property type="entry name" value="G1P_cyt_trans"/>
    <property type="match status" value="1"/>
</dbReference>
<dbReference type="Pfam" id="PF00483">
    <property type="entry name" value="NTP_transferase"/>
    <property type="match status" value="1"/>
</dbReference>
<dbReference type="RefSeq" id="WP_188575214.1">
    <property type="nucleotide sequence ID" value="NZ_BMCT01000001.1"/>
</dbReference>
<reference evidence="2" key="2">
    <citation type="submission" date="2020-09" db="EMBL/GenBank/DDBJ databases">
        <authorList>
            <person name="Sun Q."/>
            <person name="Sedlacek I."/>
        </authorList>
    </citation>
    <scope>NUCLEOTIDE SEQUENCE</scope>
    <source>
        <strain evidence="2">CCM 7897</strain>
    </source>
</reference>
<name>A0A917BPJ5_9HYPH</name>
<keyword evidence="2" id="KW-0808">Transferase</keyword>
<dbReference type="AlphaFoldDB" id="A0A917BPJ5"/>
<dbReference type="EMBL" id="BMCT01000001">
    <property type="protein sequence ID" value="GGF49367.1"/>
    <property type="molecule type" value="Genomic_DNA"/>
</dbReference>
<organism evidence="2 3">
    <name type="scientific">Azorhizobium oxalatiphilum</name>
    <dbReference type="NCBI Taxonomy" id="980631"/>
    <lineage>
        <taxon>Bacteria</taxon>
        <taxon>Pseudomonadati</taxon>
        <taxon>Pseudomonadota</taxon>
        <taxon>Alphaproteobacteria</taxon>
        <taxon>Hyphomicrobiales</taxon>
        <taxon>Xanthobacteraceae</taxon>
        <taxon>Azorhizobium</taxon>
    </lineage>
</organism>
<dbReference type="GO" id="GO:0047343">
    <property type="term" value="F:glucose-1-phosphate cytidylyltransferase activity"/>
    <property type="evidence" value="ECO:0007669"/>
    <property type="project" value="InterPro"/>
</dbReference>
<dbReference type="InterPro" id="IPR046981">
    <property type="entry name" value="G1P_cyt_trans"/>
</dbReference>
<comment type="caution">
    <text evidence="2">The sequence shown here is derived from an EMBL/GenBank/DDBJ whole genome shotgun (WGS) entry which is preliminary data.</text>
</comment>
<evidence type="ECO:0000259" key="1">
    <source>
        <dbReference type="Pfam" id="PF00483"/>
    </source>
</evidence>
<dbReference type="InterPro" id="IPR013446">
    <property type="entry name" value="G1P_cyt_trans-like"/>
</dbReference>
<evidence type="ECO:0000313" key="3">
    <source>
        <dbReference type="Proteomes" id="UP000606044"/>
    </source>
</evidence>
<accession>A0A917BPJ5</accession>